<evidence type="ECO:0000313" key="1">
    <source>
        <dbReference type="EMBL" id="MBY78519.1"/>
    </source>
</evidence>
<sequence>MYYFCLLEIQEQMEEKPVEKENPIEWDRYQQLFPETNTVEFQHFVVVDSGVIITYYPTDNEILNDLKFKEMPNESSGEESDIEDDGELALSRTTLAQALDSLQVVRKYIQEQQEIGDEIFSALNVIENFTDRSNIKKQSKISDFFKK</sequence>
<dbReference type="EMBL" id="GGMS01009316">
    <property type="protein sequence ID" value="MBY78519.1"/>
    <property type="molecule type" value="Transcribed_RNA"/>
</dbReference>
<accession>A0A2S2QL77</accession>
<protein>
    <submittedName>
        <fullName evidence="1">Uncharacterized protein</fullName>
    </submittedName>
</protein>
<name>A0A2S2QL77_9HEMI</name>
<dbReference type="AlphaFoldDB" id="A0A2S2QL77"/>
<proteinExistence type="predicted"/>
<gene>
    <name evidence="1" type="ORF">g.153597</name>
</gene>
<reference evidence="1" key="1">
    <citation type="submission" date="2018-04" db="EMBL/GenBank/DDBJ databases">
        <title>Transcriptome assembly of Sipha flava.</title>
        <authorList>
            <person name="Scully E.D."/>
            <person name="Geib S.M."/>
            <person name="Palmer N.A."/>
            <person name="Koch K."/>
            <person name="Bradshaw J."/>
            <person name="Heng-Moss T."/>
            <person name="Sarath G."/>
        </authorList>
    </citation>
    <scope>NUCLEOTIDE SEQUENCE</scope>
</reference>
<organism evidence="1">
    <name type="scientific">Sipha flava</name>
    <name type="common">yellow sugarcane aphid</name>
    <dbReference type="NCBI Taxonomy" id="143950"/>
    <lineage>
        <taxon>Eukaryota</taxon>
        <taxon>Metazoa</taxon>
        <taxon>Ecdysozoa</taxon>
        <taxon>Arthropoda</taxon>
        <taxon>Hexapoda</taxon>
        <taxon>Insecta</taxon>
        <taxon>Pterygota</taxon>
        <taxon>Neoptera</taxon>
        <taxon>Paraneoptera</taxon>
        <taxon>Hemiptera</taxon>
        <taxon>Sternorrhyncha</taxon>
        <taxon>Aphidomorpha</taxon>
        <taxon>Aphidoidea</taxon>
        <taxon>Aphididae</taxon>
        <taxon>Sipha</taxon>
    </lineage>
</organism>